<dbReference type="Gene3D" id="3.90.1430.10">
    <property type="entry name" value="Yeast translation eEF2 (G' domain)"/>
    <property type="match status" value="1"/>
</dbReference>
<dbReference type="GO" id="GO:0005829">
    <property type="term" value="C:cytosol"/>
    <property type="evidence" value="ECO:0007669"/>
    <property type="project" value="TreeGrafter"/>
</dbReference>
<dbReference type="PANTHER" id="PTHR42908:SF6">
    <property type="entry name" value="116 KDA U5 SMALL NUCLEAR RIBONUCLEOPROTEIN COMPONENT"/>
    <property type="match status" value="1"/>
</dbReference>
<comment type="caution">
    <text evidence="1">The sequence shown here is derived from an EMBL/GenBank/DDBJ whole genome shotgun (WGS) entry which is preliminary data.</text>
</comment>
<dbReference type="AlphaFoldDB" id="A0AAN6G4D6"/>
<dbReference type="GO" id="GO:0030623">
    <property type="term" value="F:U5 snRNA binding"/>
    <property type="evidence" value="ECO:0007669"/>
    <property type="project" value="TreeGrafter"/>
</dbReference>
<feature type="non-terminal residue" evidence="1">
    <location>
        <position position="113"/>
    </location>
</feature>
<name>A0AAN6G4D6_9BASI</name>
<dbReference type="GO" id="GO:0000398">
    <property type="term" value="P:mRNA splicing, via spliceosome"/>
    <property type="evidence" value="ECO:0007669"/>
    <property type="project" value="TreeGrafter"/>
</dbReference>
<evidence type="ECO:0000313" key="1">
    <source>
        <dbReference type="EMBL" id="KAK0517767.1"/>
    </source>
</evidence>
<organism evidence="1 2">
    <name type="scientific">Tilletia horrida</name>
    <dbReference type="NCBI Taxonomy" id="155126"/>
    <lineage>
        <taxon>Eukaryota</taxon>
        <taxon>Fungi</taxon>
        <taxon>Dikarya</taxon>
        <taxon>Basidiomycota</taxon>
        <taxon>Ustilaginomycotina</taxon>
        <taxon>Exobasidiomycetes</taxon>
        <taxon>Tilletiales</taxon>
        <taxon>Tilletiaceae</taxon>
        <taxon>Tilletia</taxon>
    </lineage>
</organism>
<dbReference type="GO" id="GO:0046540">
    <property type="term" value="C:U4/U6 x U5 tri-snRNP complex"/>
    <property type="evidence" value="ECO:0007669"/>
    <property type="project" value="TreeGrafter"/>
</dbReference>
<protein>
    <submittedName>
        <fullName evidence="1">Uncharacterized protein</fullName>
    </submittedName>
</protein>
<evidence type="ECO:0000313" key="2">
    <source>
        <dbReference type="Proteomes" id="UP001176521"/>
    </source>
</evidence>
<reference evidence="1" key="1">
    <citation type="journal article" date="2023" name="PhytoFront">
        <title>Draft Genome Resources of Seven Strains of Tilletia horrida, Causal Agent of Kernel Smut of Rice.</title>
        <authorList>
            <person name="Khanal S."/>
            <person name="Antony Babu S."/>
            <person name="Zhou X.G."/>
        </authorList>
    </citation>
    <scope>NUCLEOTIDE SEQUENCE</scope>
    <source>
        <strain evidence="1">TX3</strain>
    </source>
</reference>
<dbReference type="GO" id="GO:0071007">
    <property type="term" value="C:U2-type catalytic step 2 spliceosome"/>
    <property type="evidence" value="ECO:0007669"/>
    <property type="project" value="TreeGrafter"/>
</dbReference>
<dbReference type="PANTHER" id="PTHR42908">
    <property type="entry name" value="TRANSLATION ELONGATION FACTOR-RELATED"/>
    <property type="match status" value="1"/>
</dbReference>
<dbReference type="GO" id="GO:0003924">
    <property type="term" value="F:GTPase activity"/>
    <property type="evidence" value="ECO:0007669"/>
    <property type="project" value="TreeGrafter"/>
</dbReference>
<sequence>MAAAPPPQQALIRVDEASSNAVVLHEEKNYYPSAKRGNVAFASTQMAWSFTLRSFAKLYAEHNPALSRGGGGGGAKFDVDEFAKRLWGNIYYSPASRKFSRTASDPEHKRSFV</sequence>
<accession>A0AAN6G4D6</accession>
<gene>
    <name evidence="1" type="ORF">OC842_008005</name>
</gene>
<keyword evidence="2" id="KW-1185">Reference proteome</keyword>
<dbReference type="Proteomes" id="UP001176521">
    <property type="component" value="Unassembled WGS sequence"/>
</dbReference>
<dbReference type="EMBL" id="JAPDMQ010001630">
    <property type="protein sequence ID" value="KAK0517767.1"/>
    <property type="molecule type" value="Genomic_DNA"/>
</dbReference>
<proteinExistence type="predicted"/>